<name>A0A7J7JLQ1_BUGNE</name>
<dbReference type="Proteomes" id="UP000593567">
    <property type="component" value="Unassembled WGS sequence"/>
</dbReference>
<dbReference type="EMBL" id="VXIV02002112">
    <property type="protein sequence ID" value="KAF6027282.1"/>
    <property type="molecule type" value="Genomic_DNA"/>
</dbReference>
<evidence type="ECO:0000313" key="2">
    <source>
        <dbReference type="Proteomes" id="UP000593567"/>
    </source>
</evidence>
<keyword evidence="2" id="KW-1185">Reference proteome</keyword>
<proteinExistence type="predicted"/>
<evidence type="ECO:0000313" key="1">
    <source>
        <dbReference type="EMBL" id="KAF6027282.1"/>
    </source>
</evidence>
<organism evidence="1 2">
    <name type="scientific">Bugula neritina</name>
    <name type="common">Brown bryozoan</name>
    <name type="synonym">Sertularia neritina</name>
    <dbReference type="NCBI Taxonomy" id="10212"/>
    <lineage>
        <taxon>Eukaryota</taxon>
        <taxon>Metazoa</taxon>
        <taxon>Spiralia</taxon>
        <taxon>Lophotrochozoa</taxon>
        <taxon>Bryozoa</taxon>
        <taxon>Gymnolaemata</taxon>
        <taxon>Cheilostomatida</taxon>
        <taxon>Flustrina</taxon>
        <taxon>Buguloidea</taxon>
        <taxon>Bugulidae</taxon>
        <taxon>Bugula</taxon>
    </lineage>
</organism>
<accession>A0A7J7JLQ1</accession>
<gene>
    <name evidence="1" type="ORF">EB796_014396</name>
</gene>
<sequence>MSGLSKTHANPGLYKILKADPLLLIRMGDKTLRRPGTAELILVGGKLRFMARLFIKVQNRCRVNTVLEMLDCKHFDHLLGLTMGGFLKQLNIIKR</sequence>
<protein>
    <submittedName>
        <fullName evidence="1">Uncharacterized protein</fullName>
    </submittedName>
</protein>
<reference evidence="1" key="1">
    <citation type="submission" date="2020-06" db="EMBL/GenBank/DDBJ databases">
        <title>Draft genome of Bugula neritina, a colonial animal packing powerful symbionts and potential medicines.</title>
        <authorList>
            <person name="Rayko M."/>
        </authorList>
    </citation>
    <scope>NUCLEOTIDE SEQUENCE [LARGE SCALE GENOMIC DNA]</scope>
    <source>
        <strain evidence="1">Kwan_BN1</strain>
    </source>
</reference>
<dbReference type="AlphaFoldDB" id="A0A7J7JLQ1"/>
<comment type="caution">
    <text evidence="1">The sequence shown here is derived from an EMBL/GenBank/DDBJ whole genome shotgun (WGS) entry which is preliminary data.</text>
</comment>